<evidence type="ECO:0000313" key="7">
    <source>
        <dbReference type="EMBL" id="RDB55266.1"/>
    </source>
</evidence>
<accession>A0A369LAN6</accession>
<dbReference type="Pfam" id="PF02909">
    <property type="entry name" value="TetR_C_1"/>
    <property type="match status" value="1"/>
</dbReference>
<dbReference type="InterPro" id="IPR036271">
    <property type="entry name" value="Tet_transcr_reg_TetR-rel_C_sf"/>
</dbReference>
<dbReference type="InterPro" id="IPR009057">
    <property type="entry name" value="Homeodomain-like_sf"/>
</dbReference>
<dbReference type="Gene3D" id="1.10.10.60">
    <property type="entry name" value="Homeodomain-like"/>
    <property type="match status" value="1"/>
</dbReference>
<dbReference type="Proteomes" id="UP000271472">
    <property type="component" value="Unassembled WGS sequence"/>
</dbReference>
<keyword evidence="3" id="KW-0804">Transcription</keyword>
<evidence type="ECO:0000313" key="9">
    <source>
        <dbReference type="Proteomes" id="UP000253975"/>
    </source>
</evidence>
<keyword evidence="2 4" id="KW-0238">DNA-binding</keyword>
<dbReference type="AlphaFoldDB" id="A0A369LAN6"/>
<name>A0A369LAN6_9ACTN</name>
<dbReference type="EMBL" id="QIBZ01000005">
    <property type="protein sequence ID" value="RNM35771.1"/>
    <property type="molecule type" value="Genomic_DNA"/>
</dbReference>
<feature type="DNA-binding region" description="H-T-H motif" evidence="4">
    <location>
        <begin position="43"/>
        <end position="62"/>
    </location>
</feature>
<dbReference type="PROSITE" id="PS50977">
    <property type="entry name" value="HTH_TETR_2"/>
    <property type="match status" value="1"/>
</dbReference>
<dbReference type="InterPro" id="IPR001647">
    <property type="entry name" value="HTH_TetR"/>
</dbReference>
<evidence type="ECO:0000259" key="6">
    <source>
        <dbReference type="PROSITE" id="PS50977"/>
    </source>
</evidence>
<evidence type="ECO:0000256" key="4">
    <source>
        <dbReference type="PROSITE-ProRule" id="PRU00335"/>
    </source>
</evidence>
<sequence>MPSRERKPVAYAKQQRKKGTLTKDEIVQCAFNLIANKGTEGCSMRALGNELGVSAMALYGYIPSRESLLNEVVERFLKTVDTRALRGERWEDTLIRTTLSLRRAFVSSPHFAELMCDPCVGPGIEPYMLELRLIYLGQGMPEDIAVQLIAITDSYLTGFALRARQNLRIEQAEAARKQAEADAARFATTSRVPGMLTGKANPAAEQPRFNERWRQTVAEGYSETSFQKGLLVIIEGIRAGMAGQPANWQTPQ</sequence>
<evidence type="ECO:0000313" key="10">
    <source>
        <dbReference type="Proteomes" id="UP000271472"/>
    </source>
</evidence>
<protein>
    <recommendedName>
        <fullName evidence="6">HTH tetR-type domain-containing protein</fullName>
    </recommendedName>
</protein>
<dbReference type="GO" id="GO:0045892">
    <property type="term" value="P:negative regulation of DNA-templated transcription"/>
    <property type="evidence" value="ECO:0007669"/>
    <property type="project" value="InterPro"/>
</dbReference>
<organism evidence="7 9">
    <name type="scientific">Slackia isoflavoniconvertens</name>
    <dbReference type="NCBI Taxonomy" id="572010"/>
    <lineage>
        <taxon>Bacteria</taxon>
        <taxon>Bacillati</taxon>
        <taxon>Actinomycetota</taxon>
        <taxon>Coriobacteriia</taxon>
        <taxon>Eggerthellales</taxon>
        <taxon>Eggerthellaceae</taxon>
        <taxon>Slackia</taxon>
    </lineage>
</organism>
<evidence type="ECO:0000256" key="1">
    <source>
        <dbReference type="ARBA" id="ARBA00023015"/>
    </source>
</evidence>
<dbReference type="InterPro" id="IPR050109">
    <property type="entry name" value="HTH-type_TetR-like_transc_reg"/>
</dbReference>
<dbReference type="SUPFAM" id="SSF46689">
    <property type="entry name" value="Homeodomain-like"/>
    <property type="match status" value="1"/>
</dbReference>
<keyword evidence="10" id="KW-1185">Reference proteome</keyword>
<evidence type="ECO:0000256" key="3">
    <source>
        <dbReference type="ARBA" id="ARBA00023163"/>
    </source>
</evidence>
<dbReference type="GO" id="GO:0003700">
    <property type="term" value="F:DNA-binding transcription factor activity"/>
    <property type="evidence" value="ECO:0007669"/>
    <property type="project" value="TreeGrafter"/>
</dbReference>
<evidence type="ECO:0000313" key="8">
    <source>
        <dbReference type="EMBL" id="RNM35771.1"/>
    </source>
</evidence>
<feature type="coiled-coil region" evidence="5">
    <location>
        <begin position="160"/>
        <end position="189"/>
    </location>
</feature>
<comment type="caution">
    <text evidence="7">The sequence shown here is derived from an EMBL/GenBank/DDBJ whole genome shotgun (WGS) entry which is preliminary data.</text>
</comment>
<dbReference type="GO" id="GO:0000976">
    <property type="term" value="F:transcription cis-regulatory region binding"/>
    <property type="evidence" value="ECO:0007669"/>
    <property type="project" value="TreeGrafter"/>
</dbReference>
<feature type="domain" description="HTH tetR-type" evidence="6">
    <location>
        <begin position="20"/>
        <end position="80"/>
    </location>
</feature>
<dbReference type="SUPFAM" id="SSF48498">
    <property type="entry name" value="Tetracyclin repressor-like, C-terminal domain"/>
    <property type="match status" value="1"/>
</dbReference>
<dbReference type="PANTHER" id="PTHR30055">
    <property type="entry name" value="HTH-TYPE TRANSCRIPTIONAL REGULATOR RUTR"/>
    <property type="match status" value="1"/>
</dbReference>
<proteinExistence type="predicted"/>
<gene>
    <name evidence="7" type="ORF">C1881_09565</name>
    <name evidence="8" type="ORF">DMP05_03570</name>
</gene>
<reference evidence="8" key="3">
    <citation type="journal article" date="2019" name="Microbiol. Resour. Announc.">
        <title>Draft Genome Sequences of Type Strains of Gordonibacter faecihominis, Paraeggerthella hongkongensis, Parvibacter caecicola,Slackia equolifaciens, Slackia faecicanis, and Slackia isoflavoniconvertens.</title>
        <authorList>
            <person name="Danylec N."/>
            <person name="Stoll D.A."/>
            <person name="Dotsch A."/>
            <person name="Huch M."/>
        </authorList>
    </citation>
    <scope>NUCLEOTIDE SEQUENCE</scope>
    <source>
        <strain evidence="8">DSM 22006</strain>
    </source>
</reference>
<dbReference type="EMBL" id="PPTO01000020">
    <property type="protein sequence ID" value="RDB55266.1"/>
    <property type="molecule type" value="Genomic_DNA"/>
</dbReference>
<keyword evidence="1" id="KW-0805">Transcription regulation</keyword>
<evidence type="ECO:0000256" key="5">
    <source>
        <dbReference type="SAM" id="Coils"/>
    </source>
</evidence>
<dbReference type="Gene3D" id="1.10.357.10">
    <property type="entry name" value="Tetracycline Repressor, domain 2"/>
    <property type="match status" value="1"/>
</dbReference>
<evidence type="ECO:0000256" key="2">
    <source>
        <dbReference type="ARBA" id="ARBA00023125"/>
    </source>
</evidence>
<dbReference type="Pfam" id="PF00440">
    <property type="entry name" value="TetR_N"/>
    <property type="match status" value="1"/>
</dbReference>
<reference evidence="7 9" key="1">
    <citation type="journal article" date="2018" name="Elife">
        <title>Discovery and characterization of a prevalent human gut bacterial enzyme sufficient for the inactivation of a family of plant toxins.</title>
        <authorList>
            <person name="Koppel N."/>
            <person name="Bisanz J.E."/>
            <person name="Pandelia M.E."/>
            <person name="Turnbaugh P.J."/>
            <person name="Balskus E.P."/>
        </authorList>
    </citation>
    <scope>NUCLEOTIDE SEQUENCE [LARGE SCALE GENOMIC DNA]</scope>
    <source>
        <strain evidence="7 9">OB21 GAM31</strain>
    </source>
</reference>
<reference evidence="10" key="2">
    <citation type="submission" date="2018-05" db="EMBL/GenBank/DDBJ databases">
        <title>Genome Sequencing of selected type strains of the family Eggerthellaceae.</title>
        <authorList>
            <person name="Danylec N."/>
            <person name="Stoll D.A."/>
            <person name="Doetsch A."/>
            <person name="Huch M."/>
        </authorList>
    </citation>
    <scope>NUCLEOTIDE SEQUENCE [LARGE SCALE GENOMIC DNA]</scope>
    <source>
        <strain evidence="10">DSM 22006</strain>
    </source>
</reference>
<dbReference type="InterPro" id="IPR004111">
    <property type="entry name" value="Repressor_TetR_C"/>
</dbReference>
<keyword evidence="5" id="KW-0175">Coiled coil</keyword>
<dbReference type="PANTHER" id="PTHR30055:SF234">
    <property type="entry name" value="HTH-TYPE TRANSCRIPTIONAL REGULATOR BETI"/>
    <property type="match status" value="1"/>
</dbReference>
<dbReference type="Proteomes" id="UP000253975">
    <property type="component" value="Unassembled WGS sequence"/>
</dbReference>